<sequence length="54" mass="6154">MDNQPLAQRMAIMSRGYRAVDPLIPDTVTHRPSVQPSDPRPAFAVPKLRLRCPW</sequence>
<reference evidence="1 2" key="1">
    <citation type="submission" date="2014-01" db="EMBL/GenBank/DDBJ databases">
        <authorList>
            <person name="Dobos K."/>
            <person name="Lenaerts A."/>
            <person name="Ordway D."/>
            <person name="DeGroote M.A."/>
            <person name="Parker T."/>
            <person name="Sizemore C."/>
            <person name="Tallon L.J."/>
            <person name="Sadzewicz L.K."/>
            <person name="Sengamalay N."/>
            <person name="Fraser C.M."/>
            <person name="Hine E."/>
            <person name="Shefchek K.A."/>
            <person name="Das S.P."/>
            <person name="Tettelin H."/>
        </authorList>
    </citation>
    <scope>NUCLEOTIDE SEQUENCE [LARGE SCALE GENOMIC DNA]</scope>
    <source>
        <strain evidence="1 2">Harvey</strain>
    </source>
</reference>
<keyword evidence="2" id="KW-1185">Reference proteome</keyword>
<evidence type="ECO:0000313" key="1">
    <source>
        <dbReference type="EMBL" id="EUA92418.1"/>
    </source>
</evidence>
<protein>
    <submittedName>
        <fullName evidence="1">Uncharacterized protein</fullName>
    </submittedName>
</protein>
<dbReference type="EMBL" id="JAOL01000077">
    <property type="protein sequence ID" value="EUA92418.1"/>
    <property type="molecule type" value="Genomic_DNA"/>
</dbReference>
<evidence type="ECO:0000313" key="2">
    <source>
        <dbReference type="Proteomes" id="UP000020681"/>
    </source>
</evidence>
<name>A0ABP3AMS0_MYCUL</name>
<proteinExistence type="predicted"/>
<accession>A0ABP3AMS0</accession>
<dbReference type="Proteomes" id="UP000020681">
    <property type="component" value="Unassembled WGS sequence"/>
</dbReference>
<comment type="caution">
    <text evidence="1">The sequence shown here is derived from an EMBL/GenBank/DDBJ whole genome shotgun (WGS) entry which is preliminary data.</text>
</comment>
<gene>
    <name evidence="1" type="ORF">I551_1113</name>
</gene>
<organism evidence="1 2">
    <name type="scientific">Mycobacterium ulcerans str. Harvey</name>
    <dbReference type="NCBI Taxonomy" id="1299332"/>
    <lineage>
        <taxon>Bacteria</taxon>
        <taxon>Bacillati</taxon>
        <taxon>Actinomycetota</taxon>
        <taxon>Actinomycetes</taxon>
        <taxon>Mycobacteriales</taxon>
        <taxon>Mycobacteriaceae</taxon>
        <taxon>Mycobacterium</taxon>
        <taxon>Mycobacterium ulcerans group</taxon>
    </lineage>
</organism>